<evidence type="ECO:0000313" key="2">
    <source>
        <dbReference type="Proteomes" id="UP000199021"/>
    </source>
</evidence>
<dbReference type="AlphaFoldDB" id="A0A1H9LL26"/>
<sequence length="160" mass="18599">MEAKPSFSPLHLIHRRFLIYHIFTMKNRLILILLVFLSSCGEYNSDLAGGWQFMNGGMYWEMYIQPDTIYVFNSELLMIVDVSHQIKNNSLILNKYGHQVLNGEIEFLDNNGAIIHDSINGQPIKMSRIDDSNLALTDKATFQTFLSKFKQRHLEFPKNE</sequence>
<name>A0A1H9LL26_9BACT</name>
<proteinExistence type="predicted"/>
<dbReference type="Proteomes" id="UP000199021">
    <property type="component" value="Unassembled WGS sequence"/>
</dbReference>
<accession>A0A1H9LL26</accession>
<gene>
    <name evidence="1" type="ORF">SAMN05444359_12483</name>
</gene>
<dbReference type="EMBL" id="FOFB01000024">
    <property type="protein sequence ID" value="SER12068.1"/>
    <property type="molecule type" value="Genomic_DNA"/>
</dbReference>
<evidence type="ECO:0000313" key="1">
    <source>
        <dbReference type="EMBL" id="SER12068.1"/>
    </source>
</evidence>
<keyword evidence="2" id="KW-1185">Reference proteome</keyword>
<organism evidence="1 2">
    <name type="scientific">Neolewinella agarilytica</name>
    <dbReference type="NCBI Taxonomy" id="478744"/>
    <lineage>
        <taxon>Bacteria</taxon>
        <taxon>Pseudomonadati</taxon>
        <taxon>Bacteroidota</taxon>
        <taxon>Saprospiria</taxon>
        <taxon>Saprospirales</taxon>
        <taxon>Lewinellaceae</taxon>
        <taxon>Neolewinella</taxon>
    </lineage>
</organism>
<dbReference type="InParanoid" id="A0A1H9LL26"/>
<protein>
    <submittedName>
        <fullName evidence="1">Uncharacterized protein</fullName>
    </submittedName>
</protein>
<reference evidence="2" key="1">
    <citation type="submission" date="2016-10" db="EMBL/GenBank/DDBJ databases">
        <authorList>
            <person name="Varghese N."/>
            <person name="Submissions S."/>
        </authorList>
    </citation>
    <scope>NUCLEOTIDE SEQUENCE [LARGE SCALE GENOMIC DNA]</scope>
    <source>
        <strain evidence="2">DSM 24740</strain>
    </source>
</reference>